<dbReference type="PANTHER" id="PTHR42937:SF1">
    <property type="entry name" value="DIAMINOPROPIONATE AMMONIA-LYASE"/>
    <property type="match status" value="1"/>
</dbReference>
<evidence type="ECO:0000259" key="3">
    <source>
        <dbReference type="Pfam" id="PF00291"/>
    </source>
</evidence>
<dbReference type="Proteomes" id="UP001597101">
    <property type="component" value="Unassembled WGS sequence"/>
</dbReference>
<evidence type="ECO:0000313" key="4">
    <source>
        <dbReference type="EMBL" id="MFD0915080.1"/>
    </source>
</evidence>
<comment type="cofactor">
    <cofactor evidence="1">
        <name>pyridoxal 5'-phosphate</name>
        <dbReference type="ChEBI" id="CHEBI:597326"/>
    </cofactor>
</comment>
<proteinExistence type="predicted"/>
<sequence length="361" mass="36881">MPATSSVKILKNPLRHVGLPSIAGLARGDVETDAAAARALYAHCPAAAATPLIQADGLAAELGVAHLALKDERERMGLGSFKALGAAYAIAKQAAAKADAADPIAMAKALEGETFVCASAGNHGLSLAAGAKLFGARAVVYLAETVPEDFANRLRAKGADVVIEGADYQASMEASKKAAAENGWLLLSDGSWLGYSDPARDVMEGYLIMGHEVAEQISTPPTHIFLQAGVGGLAAACAAAARSHWGDDVVLIVVEPEAAPALIESIKAGTSVDTSGPVSSMGRLDCKTPSHLALKYLAKEADFFTTISDADVATSLALFAEHGITTSPSGGAGLAMLHQANKSAFGIEGTSRVLCYISEGA</sequence>
<gene>
    <name evidence="4" type="ORF">ACFQ14_01515</name>
</gene>
<protein>
    <submittedName>
        <fullName evidence="4">Pyridoxal-phosphate dependent enzyme</fullName>
    </submittedName>
</protein>
<organism evidence="4 5">
    <name type="scientific">Pseudahrensia aquimaris</name>
    <dbReference type="NCBI Taxonomy" id="744461"/>
    <lineage>
        <taxon>Bacteria</taxon>
        <taxon>Pseudomonadati</taxon>
        <taxon>Pseudomonadota</taxon>
        <taxon>Alphaproteobacteria</taxon>
        <taxon>Hyphomicrobiales</taxon>
        <taxon>Ahrensiaceae</taxon>
        <taxon>Pseudahrensia</taxon>
    </lineage>
</organism>
<accession>A0ABW3FDT0</accession>
<dbReference type="InterPro" id="IPR001926">
    <property type="entry name" value="TrpB-like_PALP"/>
</dbReference>
<dbReference type="Pfam" id="PF00291">
    <property type="entry name" value="PALP"/>
    <property type="match status" value="1"/>
</dbReference>
<name>A0ABW3FDT0_9HYPH</name>
<evidence type="ECO:0000313" key="5">
    <source>
        <dbReference type="Proteomes" id="UP001597101"/>
    </source>
</evidence>
<feature type="domain" description="Tryptophan synthase beta chain-like PALP" evidence="3">
    <location>
        <begin position="48"/>
        <end position="358"/>
    </location>
</feature>
<reference evidence="5" key="1">
    <citation type="journal article" date="2019" name="Int. J. Syst. Evol. Microbiol.">
        <title>The Global Catalogue of Microorganisms (GCM) 10K type strain sequencing project: providing services to taxonomists for standard genome sequencing and annotation.</title>
        <authorList>
            <consortium name="The Broad Institute Genomics Platform"/>
            <consortium name="The Broad Institute Genome Sequencing Center for Infectious Disease"/>
            <person name="Wu L."/>
            <person name="Ma J."/>
        </authorList>
    </citation>
    <scope>NUCLEOTIDE SEQUENCE [LARGE SCALE GENOMIC DNA]</scope>
    <source>
        <strain evidence="5">CCUG 60023</strain>
    </source>
</reference>
<dbReference type="InterPro" id="IPR036052">
    <property type="entry name" value="TrpB-like_PALP_sf"/>
</dbReference>
<dbReference type="RefSeq" id="WP_377210931.1">
    <property type="nucleotide sequence ID" value="NZ_JBHTJV010000002.1"/>
</dbReference>
<evidence type="ECO:0000256" key="2">
    <source>
        <dbReference type="ARBA" id="ARBA00022898"/>
    </source>
</evidence>
<dbReference type="PANTHER" id="PTHR42937">
    <property type="match status" value="1"/>
</dbReference>
<keyword evidence="5" id="KW-1185">Reference proteome</keyword>
<comment type="caution">
    <text evidence="4">The sequence shown here is derived from an EMBL/GenBank/DDBJ whole genome shotgun (WGS) entry which is preliminary data.</text>
</comment>
<keyword evidence="2" id="KW-0663">Pyridoxal phosphate</keyword>
<dbReference type="SUPFAM" id="SSF53686">
    <property type="entry name" value="Tryptophan synthase beta subunit-like PLP-dependent enzymes"/>
    <property type="match status" value="1"/>
</dbReference>
<evidence type="ECO:0000256" key="1">
    <source>
        <dbReference type="ARBA" id="ARBA00001933"/>
    </source>
</evidence>
<dbReference type="Gene3D" id="3.40.50.1100">
    <property type="match status" value="2"/>
</dbReference>
<dbReference type="EMBL" id="JBHTJV010000002">
    <property type="protein sequence ID" value="MFD0915080.1"/>
    <property type="molecule type" value="Genomic_DNA"/>
</dbReference>